<sequence>MAKSSRCVIPCDEELTARNIIFLKLRYSNYIPVHKDILLSQMENLPDHRTERYAGQMHYIKLEHIQKSTGQALVQYLYTGNVDVEAVLAAAGRSEEKHMCRVAIELLALSNTHEMPGLNEQLIRQLDEYKRKLGPQTILEAVECSTIQPDSSDGSWFRGFMRALLETAYPDLRSFMQSRIKSSRDVAETYTDSSVVTLFMDLMLEVEEKRQAENNSRDGIR</sequence>
<evidence type="ECO:0000313" key="2">
    <source>
        <dbReference type="Proteomes" id="UP000070501"/>
    </source>
</evidence>
<name>A0A136IVI5_9PEZI</name>
<keyword evidence="2" id="KW-1185">Reference proteome</keyword>
<dbReference type="EMBL" id="KQ964257">
    <property type="protein sequence ID" value="KXJ88883.1"/>
    <property type="molecule type" value="Genomic_DNA"/>
</dbReference>
<protein>
    <recommendedName>
        <fullName evidence="3">BTB domain-containing protein</fullName>
    </recommendedName>
</protein>
<dbReference type="InterPro" id="IPR011333">
    <property type="entry name" value="SKP1/BTB/POZ_sf"/>
</dbReference>
<gene>
    <name evidence="1" type="ORF">Micbo1qcDRAFT_207021</name>
</gene>
<organism evidence="1 2">
    <name type="scientific">Microdochium bolleyi</name>
    <dbReference type="NCBI Taxonomy" id="196109"/>
    <lineage>
        <taxon>Eukaryota</taxon>
        <taxon>Fungi</taxon>
        <taxon>Dikarya</taxon>
        <taxon>Ascomycota</taxon>
        <taxon>Pezizomycotina</taxon>
        <taxon>Sordariomycetes</taxon>
        <taxon>Xylariomycetidae</taxon>
        <taxon>Xylariales</taxon>
        <taxon>Microdochiaceae</taxon>
        <taxon>Microdochium</taxon>
    </lineage>
</organism>
<dbReference type="AlphaFoldDB" id="A0A136IVI5"/>
<dbReference type="Proteomes" id="UP000070501">
    <property type="component" value="Unassembled WGS sequence"/>
</dbReference>
<dbReference type="CDD" id="cd18186">
    <property type="entry name" value="BTB_POZ_ZBTB_KLHL-like"/>
    <property type="match status" value="1"/>
</dbReference>
<dbReference type="InParanoid" id="A0A136IVI5"/>
<reference evidence="2" key="1">
    <citation type="submission" date="2016-02" db="EMBL/GenBank/DDBJ databases">
        <title>Draft genome sequence of Microdochium bolleyi, a fungal endophyte of beachgrass.</title>
        <authorList>
            <consortium name="DOE Joint Genome Institute"/>
            <person name="David A.S."/>
            <person name="May G."/>
            <person name="Haridas S."/>
            <person name="Lim J."/>
            <person name="Wang M."/>
            <person name="Labutti K."/>
            <person name="Lipzen A."/>
            <person name="Barry K."/>
            <person name="Grigoriev I.V."/>
        </authorList>
    </citation>
    <scope>NUCLEOTIDE SEQUENCE [LARGE SCALE GENOMIC DNA]</scope>
    <source>
        <strain evidence="2">J235TASD1</strain>
    </source>
</reference>
<proteinExistence type="predicted"/>
<evidence type="ECO:0008006" key="3">
    <source>
        <dbReference type="Google" id="ProtNLM"/>
    </source>
</evidence>
<dbReference type="Gene3D" id="3.30.710.10">
    <property type="entry name" value="Potassium Channel Kv1.1, Chain A"/>
    <property type="match status" value="1"/>
</dbReference>
<evidence type="ECO:0000313" key="1">
    <source>
        <dbReference type="EMBL" id="KXJ88883.1"/>
    </source>
</evidence>
<dbReference type="OrthoDB" id="10421656at2759"/>
<accession>A0A136IVI5</accession>
<dbReference type="SUPFAM" id="SSF54695">
    <property type="entry name" value="POZ domain"/>
    <property type="match status" value="1"/>
</dbReference>